<evidence type="ECO:0000256" key="6">
    <source>
        <dbReference type="ARBA" id="ARBA00023136"/>
    </source>
</evidence>
<evidence type="ECO:0000256" key="2">
    <source>
        <dbReference type="ARBA" id="ARBA00022475"/>
    </source>
</evidence>
<feature type="domain" description="G-protein coupled receptors family 3 profile" evidence="10">
    <location>
        <begin position="20"/>
        <end position="284"/>
    </location>
</feature>
<keyword evidence="7" id="KW-0325">Glycoprotein</keyword>
<dbReference type="PANTHER" id="PTHR24061:SF599">
    <property type="entry name" value="G-PROTEIN COUPLED RECEPTORS FAMILY 3 PROFILE DOMAIN-CONTAINING PROTEIN"/>
    <property type="match status" value="1"/>
</dbReference>
<dbReference type="InterPro" id="IPR000337">
    <property type="entry name" value="GPCR_3"/>
</dbReference>
<feature type="transmembrane region" description="Helical" evidence="9">
    <location>
        <begin position="179"/>
        <end position="202"/>
    </location>
</feature>
<dbReference type="InterPro" id="IPR017978">
    <property type="entry name" value="GPCR_3_C"/>
</dbReference>
<reference evidence="11" key="1">
    <citation type="submission" date="2023-07" db="EMBL/GenBank/DDBJ databases">
        <authorList>
            <person name="Stuckert A."/>
        </authorList>
    </citation>
    <scope>NUCLEOTIDE SEQUENCE</scope>
</reference>
<name>A0ABN9MNY7_9NEOB</name>
<dbReference type="InterPro" id="IPR017979">
    <property type="entry name" value="GPCR_3_CS"/>
</dbReference>
<organism evidence="11 12">
    <name type="scientific">Ranitomeya imitator</name>
    <name type="common">mimic poison frog</name>
    <dbReference type="NCBI Taxonomy" id="111125"/>
    <lineage>
        <taxon>Eukaryota</taxon>
        <taxon>Metazoa</taxon>
        <taxon>Chordata</taxon>
        <taxon>Craniata</taxon>
        <taxon>Vertebrata</taxon>
        <taxon>Euteleostomi</taxon>
        <taxon>Amphibia</taxon>
        <taxon>Batrachia</taxon>
        <taxon>Anura</taxon>
        <taxon>Neobatrachia</taxon>
        <taxon>Hyloidea</taxon>
        <taxon>Dendrobatidae</taxon>
        <taxon>Dendrobatinae</taxon>
        <taxon>Ranitomeya</taxon>
    </lineage>
</organism>
<dbReference type="PROSITE" id="PS50259">
    <property type="entry name" value="G_PROTEIN_RECEP_F3_4"/>
    <property type="match status" value="1"/>
</dbReference>
<evidence type="ECO:0000256" key="9">
    <source>
        <dbReference type="SAM" id="Phobius"/>
    </source>
</evidence>
<keyword evidence="6 9" id="KW-0472">Membrane</keyword>
<dbReference type="Pfam" id="PF00003">
    <property type="entry name" value="7tm_3"/>
    <property type="match status" value="1"/>
</dbReference>
<keyword evidence="8" id="KW-0807">Transducer</keyword>
<feature type="transmembrane region" description="Helical" evidence="9">
    <location>
        <begin position="91"/>
        <end position="114"/>
    </location>
</feature>
<feature type="transmembrane region" description="Helical" evidence="9">
    <location>
        <begin position="135"/>
        <end position="153"/>
    </location>
</feature>
<dbReference type="EMBL" id="CAUEEQ010078982">
    <property type="protein sequence ID" value="CAJ0968151.1"/>
    <property type="molecule type" value="Genomic_DNA"/>
</dbReference>
<keyword evidence="2" id="KW-1003">Cell membrane</keyword>
<proteinExistence type="predicted"/>
<evidence type="ECO:0000256" key="8">
    <source>
        <dbReference type="ARBA" id="ARBA00023224"/>
    </source>
</evidence>
<keyword evidence="4 9" id="KW-1133">Transmembrane helix</keyword>
<evidence type="ECO:0000259" key="10">
    <source>
        <dbReference type="PROSITE" id="PS50259"/>
    </source>
</evidence>
<dbReference type="PANTHER" id="PTHR24061">
    <property type="entry name" value="CALCIUM-SENSING RECEPTOR-RELATED"/>
    <property type="match status" value="1"/>
</dbReference>
<protein>
    <recommendedName>
        <fullName evidence="10">G-protein coupled receptors family 3 profile domain-containing protein</fullName>
    </recommendedName>
</protein>
<gene>
    <name evidence="11" type="ORF">RIMI_LOCUS22845291</name>
</gene>
<evidence type="ECO:0000256" key="4">
    <source>
        <dbReference type="ARBA" id="ARBA00022989"/>
    </source>
</evidence>
<evidence type="ECO:0000256" key="5">
    <source>
        <dbReference type="ARBA" id="ARBA00023040"/>
    </source>
</evidence>
<dbReference type="PROSITE" id="PS00981">
    <property type="entry name" value="G_PROTEIN_RECEP_F3_3"/>
    <property type="match status" value="1"/>
</dbReference>
<feature type="transmembrane region" description="Helical" evidence="9">
    <location>
        <begin position="55"/>
        <end position="79"/>
    </location>
</feature>
<dbReference type="Proteomes" id="UP001176940">
    <property type="component" value="Unassembled WGS sequence"/>
</dbReference>
<feature type="transmembrane region" description="Helical" evidence="9">
    <location>
        <begin position="20"/>
        <end position="43"/>
    </location>
</feature>
<comment type="subcellular location">
    <subcellularLocation>
        <location evidence="1">Cell membrane</location>
        <topology evidence="1">Multi-pass membrane protein</topology>
    </subcellularLocation>
</comment>
<keyword evidence="3 9" id="KW-0812">Transmembrane</keyword>
<sequence length="288" mass="32383">MQRNCCYAKTVEFLSFEEPLGATLAGTGLSSFTIPLTILSLYLKKKDTPIVKANNYSLSCLLLVCLSFCFLSSLTFIGYPESHKCLLRQAAFGMVFAVCISCILAKTMMVVFAFMATKPGSSLKKWATPQVSYGIILFCSMLQFILCALWMSISPPFPENDIQTYPGTIIAECNEGFRTAFWCMVGYLSLLAFISFILAFLARRLPDSFNETKFITFSMLAFLSVWISFIPASISARGKYIVAMEVFAIIFSAWALVICMFLPKCFLILFRPDMNSKEHLLRKLRKTT</sequence>
<evidence type="ECO:0000256" key="1">
    <source>
        <dbReference type="ARBA" id="ARBA00004651"/>
    </source>
</evidence>
<feature type="transmembrane region" description="Helical" evidence="9">
    <location>
        <begin position="214"/>
        <end position="234"/>
    </location>
</feature>
<keyword evidence="5" id="KW-0297">G-protein coupled receptor</keyword>
<keyword evidence="5" id="KW-0675">Receptor</keyword>
<evidence type="ECO:0000313" key="11">
    <source>
        <dbReference type="EMBL" id="CAJ0968151.1"/>
    </source>
</evidence>
<dbReference type="PRINTS" id="PR00248">
    <property type="entry name" value="GPCRMGR"/>
</dbReference>
<keyword evidence="12" id="KW-1185">Reference proteome</keyword>
<accession>A0ABN9MNY7</accession>
<evidence type="ECO:0000313" key="12">
    <source>
        <dbReference type="Proteomes" id="UP001176940"/>
    </source>
</evidence>
<dbReference type="InterPro" id="IPR000068">
    <property type="entry name" value="GPCR_3_Ca_sens_rcpt-rel"/>
</dbReference>
<feature type="transmembrane region" description="Helical" evidence="9">
    <location>
        <begin position="246"/>
        <end position="270"/>
    </location>
</feature>
<evidence type="ECO:0000256" key="7">
    <source>
        <dbReference type="ARBA" id="ARBA00023180"/>
    </source>
</evidence>
<evidence type="ECO:0000256" key="3">
    <source>
        <dbReference type="ARBA" id="ARBA00022692"/>
    </source>
</evidence>
<comment type="caution">
    <text evidence="11">The sequence shown here is derived from an EMBL/GenBank/DDBJ whole genome shotgun (WGS) entry which is preliminary data.</text>
</comment>